<accession>A0A8J5I044</accession>
<name>A0A8J5I044_9STRA</name>
<dbReference type="AlphaFoldDB" id="A0A8J5I044"/>
<sequence length="99" mass="10655">AEEVGTVCEVARTVGEAPVEYDEVKFWDAVESVSGGEEDEKPALVAEPEVASVVKVDVINEPKDKDESVSFPRMRFAPRLGAAPPLKSALKKLEAVISD</sequence>
<keyword evidence="2" id="KW-1185">Reference proteome</keyword>
<proteinExistence type="predicted"/>
<feature type="non-terminal residue" evidence="1">
    <location>
        <position position="1"/>
    </location>
</feature>
<protein>
    <submittedName>
        <fullName evidence="1">Uncharacterized protein</fullName>
    </submittedName>
</protein>
<evidence type="ECO:0000313" key="1">
    <source>
        <dbReference type="EMBL" id="KAG6942633.1"/>
    </source>
</evidence>
<gene>
    <name evidence="1" type="ORF">JG688_00018015</name>
</gene>
<organism evidence="1 2">
    <name type="scientific">Phytophthora aleatoria</name>
    <dbReference type="NCBI Taxonomy" id="2496075"/>
    <lineage>
        <taxon>Eukaryota</taxon>
        <taxon>Sar</taxon>
        <taxon>Stramenopiles</taxon>
        <taxon>Oomycota</taxon>
        <taxon>Peronosporomycetes</taxon>
        <taxon>Peronosporales</taxon>
        <taxon>Peronosporaceae</taxon>
        <taxon>Phytophthora</taxon>
    </lineage>
</organism>
<reference evidence="1" key="1">
    <citation type="submission" date="2021-01" db="EMBL/GenBank/DDBJ databases">
        <title>Phytophthora aleatoria, a newly-described species from Pinus radiata is distinct from Phytophthora cactorum isolates based on comparative genomics.</title>
        <authorList>
            <person name="Mcdougal R."/>
            <person name="Panda P."/>
            <person name="Williams N."/>
            <person name="Studholme D.J."/>
        </authorList>
    </citation>
    <scope>NUCLEOTIDE SEQUENCE</scope>
    <source>
        <strain evidence="1">NZFS 4037</strain>
    </source>
</reference>
<comment type="caution">
    <text evidence="1">The sequence shown here is derived from an EMBL/GenBank/DDBJ whole genome shotgun (WGS) entry which is preliminary data.</text>
</comment>
<dbReference type="Proteomes" id="UP000709295">
    <property type="component" value="Unassembled WGS sequence"/>
</dbReference>
<dbReference type="EMBL" id="JAENGY010003023">
    <property type="protein sequence ID" value="KAG6942633.1"/>
    <property type="molecule type" value="Genomic_DNA"/>
</dbReference>
<evidence type="ECO:0000313" key="2">
    <source>
        <dbReference type="Proteomes" id="UP000709295"/>
    </source>
</evidence>